<evidence type="ECO:0000313" key="1">
    <source>
        <dbReference type="EMBL" id="MCX5466781.1"/>
    </source>
</evidence>
<gene>
    <name evidence="1" type="ORF">OSH00_03385</name>
</gene>
<proteinExistence type="predicted"/>
<accession>A0A9X3DTE3</accession>
<organism evidence="1 2">
    <name type="scientific">Acinetobacter nematophilus</name>
    <dbReference type="NCBI Taxonomy" id="2994642"/>
    <lineage>
        <taxon>Bacteria</taxon>
        <taxon>Pseudomonadati</taxon>
        <taxon>Pseudomonadota</taxon>
        <taxon>Gammaproteobacteria</taxon>
        <taxon>Moraxellales</taxon>
        <taxon>Moraxellaceae</taxon>
        <taxon>Acinetobacter</taxon>
    </lineage>
</organism>
<sequence length="233" mass="25365">MIPVIVGTGSTTLVLKSDSATKTVIPVNKPRGTVFWGGAGLDGPYLKPMIQAFTDAGIHYIWEGLSNTATKIIPGTIGTLIDAARTGMMIKNDDGTDNWRVYPPASTQAAKQFNLIGYSYGSMLAAQTAKSYANLGYVVDHLVLIGSPIDADFLAMLRKHKNIKKLTIIDLTRYGDPIYAGMGFSELVENSLKLGIQMNTGKAEGHFYYGHVIPDSPRRWAELAKRIKNEGLE</sequence>
<dbReference type="InterPro" id="IPR029058">
    <property type="entry name" value="AB_hydrolase_fold"/>
</dbReference>
<dbReference type="Proteomes" id="UP001146019">
    <property type="component" value="Unassembled WGS sequence"/>
</dbReference>
<comment type="caution">
    <text evidence="1">The sequence shown here is derived from an EMBL/GenBank/DDBJ whole genome shotgun (WGS) entry which is preliminary data.</text>
</comment>
<dbReference type="RefSeq" id="WP_266129223.1">
    <property type="nucleotide sequence ID" value="NZ_JAPKMY010000001.1"/>
</dbReference>
<dbReference type="AlphaFoldDB" id="A0A9X3DTE3"/>
<dbReference type="SUPFAM" id="SSF53474">
    <property type="entry name" value="alpha/beta-Hydrolases"/>
    <property type="match status" value="2"/>
</dbReference>
<keyword evidence="2" id="KW-1185">Reference proteome</keyword>
<dbReference type="EMBL" id="JAPKMY010000001">
    <property type="protein sequence ID" value="MCX5466781.1"/>
    <property type="molecule type" value="Genomic_DNA"/>
</dbReference>
<dbReference type="Gene3D" id="3.40.50.1820">
    <property type="entry name" value="alpha/beta hydrolase"/>
    <property type="match status" value="1"/>
</dbReference>
<name>A0A9X3DTE3_9GAMM</name>
<evidence type="ECO:0000313" key="2">
    <source>
        <dbReference type="Proteomes" id="UP001146019"/>
    </source>
</evidence>
<protein>
    <submittedName>
        <fullName evidence="1">Thioesterase domain-containing protein</fullName>
    </submittedName>
</protein>
<reference evidence="1" key="1">
    <citation type="submission" date="2022-11" db="EMBL/GenBank/DDBJ databases">
        <title>Biodiversity and phylogenetic relationships of bacteria.</title>
        <authorList>
            <person name="Machado R.A.R."/>
            <person name="Bhat A."/>
            <person name="Loulou A."/>
            <person name="Kallel S."/>
        </authorList>
    </citation>
    <scope>NUCLEOTIDE SEQUENCE</scope>
    <source>
        <strain evidence="1">A-IN1</strain>
    </source>
</reference>